<dbReference type="InterPro" id="IPR002775">
    <property type="entry name" value="DNA/RNA-bd_Alba-like"/>
</dbReference>
<evidence type="ECO:0000259" key="2">
    <source>
        <dbReference type="Pfam" id="PF01918"/>
    </source>
</evidence>
<comment type="caution">
    <text evidence="3">The sequence shown here is derived from an EMBL/GenBank/DDBJ whole genome shotgun (WGS) entry which is preliminary data.</text>
</comment>
<keyword evidence="4" id="KW-1185">Reference proteome</keyword>
<organism evidence="3 4">
    <name type="scientific">Gonium pectorale</name>
    <name type="common">Green alga</name>
    <dbReference type="NCBI Taxonomy" id="33097"/>
    <lineage>
        <taxon>Eukaryota</taxon>
        <taxon>Viridiplantae</taxon>
        <taxon>Chlorophyta</taxon>
        <taxon>core chlorophytes</taxon>
        <taxon>Chlorophyceae</taxon>
        <taxon>CS clade</taxon>
        <taxon>Chlamydomonadales</taxon>
        <taxon>Volvocaceae</taxon>
        <taxon>Gonium</taxon>
    </lineage>
</organism>
<dbReference type="GO" id="GO:0003676">
    <property type="term" value="F:nucleic acid binding"/>
    <property type="evidence" value="ECO:0007669"/>
    <property type="project" value="InterPro"/>
</dbReference>
<reference evidence="4" key="1">
    <citation type="journal article" date="2016" name="Nat. Commun.">
        <title>The Gonium pectorale genome demonstrates co-option of cell cycle regulation during the evolution of multicellularity.</title>
        <authorList>
            <person name="Hanschen E.R."/>
            <person name="Marriage T.N."/>
            <person name="Ferris P.J."/>
            <person name="Hamaji T."/>
            <person name="Toyoda A."/>
            <person name="Fujiyama A."/>
            <person name="Neme R."/>
            <person name="Noguchi H."/>
            <person name="Minakuchi Y."/>
            <person name="Suzuki M."/>
            <person name="Kawai-Toyooka H."/>
            <person name="Smith D.R."/>
            <person name="Sparks H."/>
            <person name="Anderson J."/>
            <person name="Bakaric R."/>
            <person name="Luria V."/>
            <person name="Karger A."/>
            <person name="Kirschner M.W."/>
            <person name="Durand P.M."/>
            <person name="Michod R.E."/>
            <person name="Nozaki H."/>
            <person name="Olson B.J."/>
        </authorList>
    </citation>
    <scope>NUCLEOTIDE SEQUENCE [LARGE SCALE GENOMIC DNA]</scope>
    <source>
        <strain evidence="4">NIES-2863</strain>
    </source>
</reference>
<dbReference type="Gene3D" id="3.30.110.20">
    <property type="entry name" value="Alba-like domain"/>
    <property type="match status" value="1"/>
</dbReference>
<sequence length="71" mass="7731">MAEHGNVELSALGLAVSNMVTVSEILKKEGWAVEKRPFVHRPVDFDRLYAENPPPPRVQRPPAAAAEVAVA</sequence>
<evidence type="ECO:0000313" key="3">
    <source>
        <dbReference type="EMBL" id="KXZ52936.1"/>
    </source>
</evidence>
<gene>
    <name evidence="3" type="ORF">GPECTOR_8g311</name>
</gene>
<accession>A0A150GSV6</accession>
<dbReference type="InterPro" id="IPR036882">
    <property type="entry name" value="Alba-like_dom_sf"/>
</dbReference>
<feature type="domain" description="DNA/RNA-binding protein Alba-like" evidence="2">
    <location>
        <begin position="4"/>
        <end position="29"/>
    </location>
</feature>
<dbReference type="AlphaFoldDB" id="A0A150GSV6"/>
<proteinExistence type="predicted"/>
<evidence type="ECO:0000313" key="4">
    <source>
        <dbReference type="Proteomes" id="UP000075714"/>
    </source>
</evidence>
<dbReference type="OrthoDB" id="1699369at2759"/>
<protein>
    <recommendedName>
        <fullName evidence="2">DNA/RNA-binding protein Alba-like domain-containing protein</fullName>
    </recommendedName>
</protein>
<feature type="compositionally biased region" description="Low complexity" evidence="1">
    <location>
        <begin position="60"/>
        <end position="71"/>
    </location>
</feature>
<name>A0A150GSV6_GONPE</name>
<dbReference type="Pfam" id="PF01918">
    <property type="entry name" value="Alba"/>
    <property type="match status" value="1"/>
</dbReference>
<feature type="region of interest" description="Disordered" evidence="1">
    <location>
        <begin position="50"/>
        <end position="71"/>
    </location>
</feature>
<evidence type="ECO:0000256" key="1">
    <source>
        <dbReference type="SAM" id="MobiDB-lite"/>
    </source>
</evidence>
<dbReference type="EMBL" id="LSYV01000009">
    <property type="protein sequence ID" value="KXZ52936.1"/>
    <property type="molecule type" value="Genomic_DNA"/>
</dbReference>
<dbReference type="Proteomes" id="UP000075714">
    <property type="component" value="Unassembled WGS sequence"/>
</dbReference>
<dbReference type="SUPFAM" id="SSF82704">
    <property type="entry name" value="AlbA-like"/>
    <property type="match status" value="1"/>
</dbReference>